<dbReference type="PANTHER" id="PTHR30163">
    <property type="entry name" value="MEMBRANE-BOUND LYTIC MUREIN TRANSGLYCOSYLASE B"/>
    <property type="match status" value="1"/>
</dbReference>
<feature type="signal peptide" evidence="1">
    <location>
        <begin position="1"/>
        <end position="28"/>
    </location>
</feature>
<organism evidence="3 4">
    <name type="scientific">Panacagrimonas perspica</name>
    <dbReference type="NCBI Taxonomy" id="381431"/>
    <lineage>
        <taxon>Bacteria</taxon>
        <taxon>Pseudomonadati</taxon>
        <taxon>Pseudomonadota</taxon>
        <taxon>Gammaproteobacteria</taxon>
        <taxon>Nevskiales</taxon>
        <taxon>Nevskiaceae</taxon>
        <taxon>Panacagrimonas</taxon>
    </lineage>
</organism>
<dbReference type="Gene3D" id="1.10.8.350">
    <property type="entry name" value="Bacterial muramidase"/>
    <property type="match status" value="1"/>
</dbReference>
<protein>
    <submittedName>
        <fullName evidence="3">Membrane-bound lytic murein transglycosylase B</fullName>
    </submittedName>
</protein>
<dbReference type="GO" id="GO:0009253">
    <property type="term" value="P:peptidoglycan catabolic process"/>
    <property type="evidence" value="ECO:0007669"/>
    <property type="project" value="TreeGrafter"/>
</dbReference>
<dbReference type="Gene3D" id="1.10.530.10">
    <property type="match status" value="1"/>
</dbReference>
<dbReference type="RefSeq" id="WP_246051719.1">
    <property type="nucleotide sequence ID" value="NZ_SOBT01000010.1"/>
</dbReference>
<evidence type="ECO:0000313" key="4">
    <source>
        <dbReference type="Proteomes" id="UP000295341"/>
    </source>
</evidence>
<evidence type="ECO:0000256" key="1">
    <source>
        <dbReference type="SAM" id="SignalP"/>
    </source>
</evidence>
<dbReference type="InterPro" id="IPR023346">
    <property type="entry name" value="Lysozyme-like_dom_sf"/>
</dbReference>
<comment type="caution">
    <text evidence="3">The sequence shown here is derived from an EMBL/GenBank/DDBJ whole genome shotgun (WGS) entry which is preliminary data.</text>
</comment>
<dbReference type="InterPro" id="IPR043426">
    <property type="entry name" value="MltB-like"/>
</dbReference>
<proteinExistence type="predicted"/>
<dbReference type="CDD" id="cd13399">
    <property type="entry name" value="Slt35-like"/>
    <property type="match status" value="1"/>
</dbReference>
<sequence>MSPSCPLMPVFRRLLPCLFLLAAAPASADYSGHPKAQELLTQLAREERFSPEELAAVRVALTQAEKIPKLVEAEQKAAERTETWTTYAAKRVDAPRIENGADFLDENSTWFARAEAQYGVPPAIIAGVLGLETNFGRFTGSARVLDALATQGFDHPTRSAFFFSELREFFVFCRDFKRDPTEALGSYAGAMGWAQFMPSNYRRLAVDFDGDGNRDLWTGADAIGSIARYLVEYDPNRSWHRGEPLAVPAVLEKPLPATVPINTSRTTHTVAELAALGLRATVDLPPGTRVGVVELQLDQGREYWIGLNNFYSVMSYNPRVYYAMTVSLLAQEMARVDAERNIAR</sequence>
<keyword evidence="1" id="KW-0732">Signal</keyword>
<evidence type="ECO:0000259" key="2">
    <source>
        <dbReference type="Pfam" id="PF13406"/>
    </source>
</evidence>
<evidence type="ECO:0000313" key="3">
    <source>
        <dbReference type="EMBL" id="TDU26825.1"/>
    </source>
</evidence>
<dbReference type="SUPFAM" id="SSF53955">
    <property type="entry name" value="Lysozyme-like"/>
    <property type="match status" value="1"/>
</dbReference>
<dbReference type="Pfam" id="PF13406">
    <property type="entry name" value="SLT_2"/>
    <property type="match status" value="1"/>
</dbReference>
<dbReference type="AlphaFoldDB" id="A0A4R7NZM1"/>
<name>A0A4R7NZM1_9GAMM</name>
<dbReference type="PANTHER" id="PTHR30163:SF9">
    <property type="entry name" value="MEMBRANE-BOUND LYTIC MUREIN TRANSGLYCOSYLASE B"/>
    <property type="match status" value="1"/>
</dbReference>
<feature type="chain" id="PRO_5020340525" evidence="1">
    <location>
        <begin position="29"/>
        <end position="344"/>
    </location>
</feature>
<dbReference type="GO" id="GO:0008933">
    <property type="term" value="F:peptidoglycan lytic transglycosylase activity"/>
    <property type="evidence" value="ECO:0007669"/>
    <property type="project" value="TreeGrafter"/>
</dbReference>
<dbReference type="Proteomes" id="UP000295341">
    <property type="component" value="Unassembled WGS sequence"/>
</dbReference>
<accession>A0A4R7NZM1</accession>
<dbReference type="InterPro" id="IPR031304">
    <property type="entry name" value="SLT_2"/>
</dbReference>
<dbReference type="EMBL" id="SOBT01000010">
    <property type="protein sequence ID" value="TDU26825.1"/>
    <property type="molecule type" value="Genomic_DNA"/>
</dbReference>
<keyword evidence="4" id="KW-1185">Reference proteome</keyword>
<reference evidence="3 4" key="1">
    <citation type="submission" date="2019-03" db="EMBL/GenBank/DDBJ databases">
        <title>Genomic Encyclopedia of Type Strains, Phase IV (KMG-IV): sequencing the most valuable type-strain genomes for metagenomic binning, comparative biology and taxonomic classification.</title>
        <authorList>
            <person name="Goeker M."/>
        </authorList>
    </citation>
    <scope>NUCLEOTIDE SEQUENCE [LARGE SCALE GENOMIC DNA]</scope>
    <source>
        <strain evidence="3 4">DSM 26377</strain>
    </source>
</reference>
<feature type="domain" description="Transglycosylase SLT" evidence="2">
    <location>
        <begin position="35"/>
        <end position="331"/>
    </location>
</feature>
<gene>
    <name evidence="3" type="ORF">DFR24_3856</name>
</gene>